<accession>A0ABV8T6T3</accession>
<name>A0ABV8T6T3_9GAMM</name>
<dbReference type="InterPro" id="IPR004843">
    <property type="entry name" value="Calcineurin-like_PHP"/>
</dbReference>
<evidence type="ECO:0000256" key="1">
    <source>
        <dbReference type="ARBA" id="ARBA00022475"/>
    </source>
</evidence>
<dbReference type="InterPro" id="IPR029052">
    <property type="entry name" value="Metallo-depent_PP-like"/>
</dbReference>
<feature type="binding site" evidence="10">
    <location>
        <position position="164"/>
    </location>
    <ligand>
        <name>substrate</name>
    </ligand>
</feature>
<evidence type="ECO:0000256" key="7">
    <source>
        <dbReference type="ARBA" id="ARBA00023098"/>
    </source>
</evidence>
<proteinExistence type="inferred from homology"/>
<dbReference type="SUPFAM" id="SSF56300">
    <property type="entry name" value="Metallo-dependent phosphatases"/>
    <property type="match status" value="1"/>
</dbReference>
<dbReference type="EC" id="3.6.1.54" evidence="10"/>
<dbReference type="EMBL" id="JBHSDU010000015">
    <property type="protein sequence ID" value="MFC4314663.1"/>
    <property type="molecule type" value="Genomic_DNA"/>
</dbReference>
<keyword evidence="6 10" id="KW-0378">Hydrolase</keyword>
<dbReference type="Gene3D" id="3.60.21.10">
    <property type="match status" value="1"/>
</dbReference>
<comment type="caution">
    <text evidence="12">The sequence shown here is derived from an EMBL/GenBank/DDBJ whole genome shotgun (WGS) entry which is preliminary data.</text>
</comment>
<evidence type="ECO:0000256" key="3">
    <source>
        <dbReference type="ARBA" id="ARBA00022519"/>
    </source>
</evidence>
<feature type="binding site" evidence="10">
    <location>
        <position position="12"/>
    </location>
    <ligand>
        <name>Mn(2+)</name>
        <dbReference type="ChEBI" id="CHEBI:29035"/>
        <label>1</label>
    </ligand>
</feature>
<keyword evidence="9 10" id="KW-0464">Manganese</keyword>
<dbReference type="InterPro" id="IPR043461">
    <property type="entry name" value="LpxH-like"/>
</dbReference>
<organism evidence="12 13">
    <name type="scientific">Steroidobacter flavus</name>
    <dbReference type="NCBI Taxonomy" id="1842136"/>
    <lineage>
        <taxon>Bacteria</taxon>
        <taxon>Pseudomonadati</taxon>
        <taxon>Pseudomonadota</taxon>
        <taxon>Gammaproteobacteria</taxon>
        <taxon>Steroidobacterales</taxon>
        <taxon>Steroidobacteraceae</taxon>
        <taxon>Steroidobacter</taxon>
    </lineage>
</organism>
<dbReference type="GO" id="GO:0016787">
    <property type="term" value="F:hydrolase activity"/>
    <property type="evidence" value="ECO:0007669"/>
    <property type="project" value="UniProtKB-KW"/>
</dbReference>
<gene>
    <name evidence="10 12" type="primary">lpxH</name>
    <name evidence="12" type="ORF">ACFPN2_36690</name>
</gene>
<keyword evidence="13" id="KW-1185">Reference proteome</keyword>
<evidence type="ECO:0000256" key="6">
    <source>
        <dbReference type="ARBA" id="ARBA00022801"/>
    </source>
</evidence>
<feature type="binding site" evidence="10">
    <location>
        <position position="45"/>
    </location>
    <ligand>
        <name>Mn(2+)</name>
        <dbReference type="ChEBI" id="CHEBI:29035"/>
        <label>1</label>
    </ligand>
</feature>
<dbReference type="InterPro" id="IPR010138">
    <property type="entry name" value="UDP-diacylglucosamine_Hdrlase"/>
</dbReference>
<evidence type="ECO:0000256" key="10">
    <source>
        <dbReference type="HAMAP-Rule" id="MF_00575"/>
    </source>
</evidence>
<feature type="domain" description="Calcineurin-like phosphoesterase" evidence="11">
    <location>
        <begin position="6"/>
        <end position="206"/>
    </location>
</feature>
<dbReference type="NCBIfam" id="TIGR01854">
    <property type="entry name" value="lipid_A_lpxH"/>
    <property type="match status" value="1"/>
</dbReference>
<evidence type="ECO:0000259" key="11">
    <source>
        <dbReference type="Pfam" id="PF00149"/>
    </source>
</evidence>
<dbReference type="PANTHER" id="PTHR34990:SF1">
    <property type="entry name" value="UDP-2,3-DIACYLGLUCOSAMINE HYDROLASE"/>
    <property type="match status" value="1"/>
</dbReference>
<keyword evidence="2 10" id="KW-0444">Lipid biosynthesis</keyword>
<comment type="catalytic activity">
    <reaction evidence="10">
        <text>UDP-2-N,3-O-bis[(3R)-3-hydroxytetradecanoyl]-alpha-D-glucosamine + H2O = 2-N,3-O-bis[(3R)-3-hydroxytetradecanoyl]-alpha-D-glucosaminyl 1-phosphate + UMP + 2 H(+)</text>
        <dbReference type="Rhea" id="RHEA:25213"/>
        <dbReference type="ChEBI" id="CHEBI:15377"/>
        <dbReference type="ChEBI" id="CHEBI:15378"/>
        <dbReference type="ChEBI" id="CHEBI:57865"/>
        <dbReference type="ChEBI" id="CHEBI:57957"/>
        <dbReference type="ChEBI" id="CHEBI:78847"/>
        <dbReference type="EC" id="3.6.1.54"/>
    </reaction>
</comment>
<sequence>MSEARPTLFISDLHLDGERPDITAQFLEFLDREARQSSGLYILGDLFEAWIGDDDPDPDKRRVIAALKSLTHGGVPVYFIHGNRDFLIGRRFAKETGVKLLPDGTLIELYGKRVLLMHGDTLCIDDPDYQRLRRIVRNPFVQFILRCLSLGQRQKLATKMRAGSKKHIESKDRTAPQIMDVNQGAVRRTFEQEQAEVIVHGHTHRPAIHDVSVGDHAFKRIVLGDWYEQGSVLRWDEQGFELAGLRR</sequence>
<keyword evidence="8 10" id="KW-0472">Membrane</keyword>
<feature type="binding site" evidence="10">
    <location>
        <position position="83"/>
    </location>
    <ligand>
        <name>Mn(2+)</name>
        <dbReference type="ChEBI" id="CHEBI:29035"/>
        <label>2</label>
    </ligand>
</feature>
<dbReference type="CDD" id="cd07398">
    <property type="entry name" value="MPP_YbbF-LpxH"/>
    <property type="match status" value="1"/>
</dbReference>
<evidence type="ECO:0000256" key="8">
    <source>
        <dbReference type="ARBA" id="ARBA00023136"/>
    </source>
</evidence>
<evidence type="ECO:0000256" key="5">
    <source>
        <dbReference type="ARBA" id="ARBA00022723"/>
    </source>
</evidence>
<dbReference type="Pfam" id="PF00149">
    <property type="entry name" value="Metallophos"/>
    <property type="match status" value="1"/>
</dbReference>
<feature type="binding site" evidence="10">
    <location>
        <position position="204"/>
    </location>
    <ligand>
        <name>Mn(2+)</name>
        <dbReference type="ChEBI" id="CHEBI:29035"/>
        <label>1</label>
    </ligand>
</feature>
<keyword evidence="4 10" id="KW-0441">Lipid A biosynthesis</keyword>
<dbReference type="HAMAP" id="MF_00575">
    <property type="entry name" value="LpxH"/>
    <property type="match status" value="1"/>
</dbReference>
<evidence type="ECO:0000256" key="2">
    <source>
        <dbReference type="ARBA" id="ARBA00022516"/>
    </source>
</evidence>
<feature type="binding site" evidence="10">
    <location>
        <position position="126"/>
    </location>
    <ligand>
        <name>substrate</name>
    </ligand>
</feature>
<protein>
    <recommendedName>
        <fullName evidence="10">UDP-2,3-diacylglucosamine hydrolase</fullName>
        <ecNumber evidence="10">3.6.1.54</ecNumber>
    </recommendedName>
    <alternativeName>
        <fullName evidence="10">UDP-2,3-diacylglucosamine diphosphatase</fullName>
    </alternativeName>
</protein>
<feature type="binding site" evidence="10">
    <location>
        <position position="118"/>
    </location>
    <ligand>
        <name>Mn(2+)</name>
        <dbReference type="ChEBI" id="CHEBI:29035"/>
        <label>2</label>
    </ligand>
</feature>
<keyword evidence="1 10" id="KW-1003">Cell membrane</keyword>
<feature type="binding site" evidence="10">
    <location>
        <begin position="83"/>
        <end position="84"/>
    </location>
    <ligand>
        <name>substrate</name>
    </ligand>
</feature>
<dbReference type="PANTHER" id="PTHR34990">
    <property type="entry name" value="UDP-2,3-DIACYLGLUCOSAMINE HYDROLASE-RELATED"/>
    <property type="match status" value="1"/>
</dbReference>
<keyword evidence="3 10" id="KW-0997">Cell inner membrane</keyword>
<keyword evidence="7 10" id="KW-0443">Lipid metabolism</keyword>
<dbReference type="Proteomes" id="UP001595904">
    <property type="component" value="Unassembled WGS sequence"/>
</dbReference>
<comment type="subcellular location">
    <subcellularLocation>
        <location evidence="10">Cell inner membrane</location>
        <topology evidence="10">Peripheral membrane protein</topology>
        <orientation evidence="10">Cytoplasmic side</orientation>
    </subcellularLocation>
</comment>
<dbReference type="NCBIfam" id="NF003743">
    <property type="entry name" value="PRK05340.1"/>
    <property type="match status" value="1"/>
</dbReference>
<evidence type="ECO:0000256" key="9">
    <source>
        <dbReference type="ARBA" id="ARBA00023211"/>
    </source>
</evidence>
<feature type="binding site" evidence="10">
    <location>
        <position position="202"/>
    </location>
    <ligand>
        <name>substrate</name>
    </ligand>
</feature>
<reference evidence="13" key="1">
    <citation type="journal article" date="2019" name="Int. J. Syst. Evol. Microbiol.">
        <title>The Global Catalogue of Microorganisms (GCM) 10K type strain sequencing project: providing services to taxonomists for standard genome sequencing and annotation.</title>
        <authorList>
            <consortium name="The Broad Institute Genomics Platform"/>
            <consortium name="The Broad Institute Genome Sequencing Center for Infectious Disease"/>
            <person name="Wu L."/>
            <person name="Ma J."/>
        </authorList>
    </citation>
    <scope>NUCLEOTIDE SEQUENCE [LARGE SCALE GENOMIC DNA]</scope>
    <source>
        <strain evidence="13">CGMCC 1.10759</strain>
    </source>
</reference>
<comment type="pathway">
    <text evidence="10">Glycolipid biosynthesis; lipid IV(A) biosynthesis; lipid IV(A) from (3R)-3-hydroxytetradecanoyl-[acyl-carrier-protein] and UDP-N-acetyl-alpha-D-glucosamine: step 4/6.</text>
</comment>
<evidence type="ECO:0000313" key="13">
    <source>
        <dbReference type="Proteomes" id="UP001595904"/>
    </source>
</evidence>
<evidence type="ECO:0000313" key="12">
    <source>
        <dbReference type="EMBL" id="MFC4314663.1"/>
    </source>
</evidence>
<feature type="binding site" evidence="10">
    <location>
        <position position="202"/>
    </location>
    <ligand>
        <name>Mn(2+)</name>
        <dbReference type="ChEBI" id="CHEBI:29035"/>
        <label>2</label>
    </ligand>
</feature>
<evidence type="ECO:0000256" key="4">
    <source>
        <dbReference type="ARBA" id="ARBA00022556"/>
    </source>
</evidence>
<comment type="caution">
    <text evidence="10">Lacks conserved residue(s) required for the propagation of feature annotation.</text>
</comment>
<keyword evidence="5 10" id="KW-0479">Metal-binding</keyword>
<comment type="cofactor">
    <cofactor evidence="10">
        <name>Mn(2+)</name>
        <dbReference type="ChEBI" id="CHEBI:29035"/>
    </cofactor>
    <text evidence="10">Binds 2 Mn(2+) ions per subunit in a binuclear metal center.</text>
</comment>
<feature type="binding site" evidence="10">
    <location>
        <position position="171"/>
    </location>
    <ligand>
        <name>substrate</name>
    </ligand>
</feature>
<dbReference type="RefSeq" id="WP_380606022.1">
    <property type="nucleotide sequence ID" value="NZ_JBHSDU010000015.1"/>
</dbReference>
<feature type="binding site" evidence="10">
    <location>
        <position position="45"/>
    </location>
    <ligand>
        <name>Mn(2+)</name>
        <dbReference type="ChEBI" id="CHEBI:29035"/>
        <label>2</label>
    </ligand>
</feature>
<feature type="binding site" evidence="10">
    <location>
        <position position="14"/>
    </location>
    <ligand>
        <name>Mn(2+)</name>
        <dbReference type="ChEBI" id="CHEBI:29035"/>
        <label>1</label>
    </ligand>
</feature>
<comment type="function">
    <text evidence="10">Hydrolyzes the pyrophosphate bond of UDP-2,3-diacylglucosamine to yield 2,3-diacylglucosamine 1-phosphate (lipid X) and UMP by catalyzing the attack of water at the alpha-P atom. Involved in the biosynthesis of lipid A, a phosphorylated glycolipid that anchors the lipopolysaccharide to the outer membrane of the cell.</text>
</comment>
<comment type="similarity">
    <text evidence="10">Belongs to the LpxH family.</text>
</comment>